<evidence type="ECO:0000313" key="5">
    <source>
        <dbReference type="Proteomes" id="UP000265955"/>
    </source>
</evidence>
<evidence type="ECO:0000313" key="4">
    <source>
        <dbReference type="EMBL" id="RJF95719.1"/>
    </source>
</evidence>
<dbReference type="InterPro" id="IPR028203">
    <property type="entry name" value="PSII_CF48-like_dom"/>
</dbReference>
<comment type="caution">
    <text evidence="4">The sequence shown here is derived from an EMBL/GenBank/DDBJ whole genome shotgun (WGS) entry which is preliminary data.</text>
</comment>
<feature type="domain" description="Photosynthesis system II assembly factor Ycf48/Hcf136-like" evidence="3">
    <location>
        <begin position="75"/>
        <end position="123"/>
    </location>
</feature>
<keyword evidence="4" id="KW-0378">Hydrolase</keyword>
<dbReference type="EMBL" id="QYUO01000002">
    <property type="protein sequence ID" value="RJF95719.1"/>
    <property type="molecule type" value="Genomic_DNA"/>
</dbReference>
<dbReference type="GO" id="GO:0009523">
    <property type="term" value="C:photosystem II"/>
    <property type="evidence" value="ECO:0007669"/>
    <property type="project" value="UniProtKB-KW"/>
</dbReference>
<dbReference type="PANTHER" id="PTHR47199:SF2">
    <property type="entry name" value="PHOTOSYSTEM II STABILITY_ASSEMBLY FACTOR HCF136, CHLOROPLASTIC"/>
    <property type="match status" value="1"/>
</dbReference>
<dbReference type="GO" id="GO:0016787">
    <property type="term" value="F:hydrolase activity"/>
    <property type="evidence" value="ECO:0007669"/>
    <property type="project" value="UniProtKB-KW"/>
</dbReference>
<organism evidence="4 5">
    <name type="scientific">Noviherbaspirillum saxi</name>
    <dbReference type="NCBI Taxonomy" id="2320863"/>
    <lineage>
        <taxon>Bacteria</taxon>
        <taxon>Pseudomonadati</taxon>
        <taxon>Pseudomonadota</taxon>
        <taxon>Betaproteobacteria</taxon>
        <taxon>Burkholderiales</taxon>
        <taxon>Oxalobacteraceae</taxon>
        <taxon>Noviherbaspirillum</taxon>
    </lineage>
</organism>
<reference evidence="5" key="1">
    <citation type="submission" date="2018-09" db="EMBL/GenBank/DDBJ databases">
        <authorList>
            <person name="Zhu H."/>
        </authorList>
    </citation>
    <scope>NUCLEOTIDE SEQUENCE [LARGE SCALE GENOMIC DNA]</scope>
    <source>
        <strain evidence="5">K1R23-30</strain>
    </source>
</reference>
<dbReference type="OrthoDB" id="9767885at2"/>
<dbReference type="InterPro" id="IPR036278">
    <property type="entry name" value="Sialidase_sf"/>
</dbReference>
<evidence type="ECO:0000256" key="2">
    <source>
        <dbReference type="ARBA" id="ARBA00023276"/>
    </source>
</evidence>
<gene>
    <name evidence="4" type="ORF">D3871_20280</name>
</gene>
<dbReference type="SUPFAM" id="SSF50939">
    <property type="entry name" value="Sialidases"/>
    <property type="match status" value="1"/>
</dbReference>
<feature type="domain" description="Photosynthesis system II assembly factor Ycf48/Hcf136-like" evidence="3">
    <location>
        <begin position="163"/>
        <end position="282"/>
    </location>
</feature>
<dbReference type="AlphaFoldDB" id="A0A3A3FPU5"/>
<dbReference type="GO" id="GO:0015979">
    <property type="term" value="P:photosynthesis"/>
    <property type="evidence" value="ECO:0007669"/>
    <property type="project" value="UniProtKB-KW"/>
</dbReference>
<keyword evidence="2" id="KW-0604">Photosystem II</keyword>
<sequence>MERDVRYKAFWAPLVLGAAMISGATAAEPIFQSPLALPAAKSSLALRAPLKALALAGKRLVTAGQRGHILYSDDGKNWTQAEVPVSSDLTALYFPSAQQGWAVGHEGVILHTADGGATWRKQLDGKAAADLLVKHYDKPSNAGDPKAQRLQQDAEMFAAQGADKPFLDVWFEDDKRGFAIGAFNLIVRTEDGGQSWTPWLDRVDNPKALHLYAIRPAGGTLFIAGEQGLVLKYDRAQRRFTSVELPYQGTLFGVTGTENMALVYGLRGNAYRSTDGGASWIKVDTGVNAGITSGMVRADGSVVLASQAGQVLVSSDNGTNFNRAKVITAAPAFAMADTGNGAIALAGIGGVRVEALK</sequence>
<name>A0A3A3FPU5_9BURK</name>
<evidence type="ECO:0000256" key="1">
    <source>
        <dbReference type="ARBA" id="ARBA00022531"/>
    </source>
</evidence>
<protein>
    <submittedName>
        <fullName evidence="4">Glycosyl hydrolase</fullName>
    </submittedName>
</protein>
<accession>A0A3A3FPU5</accession>
<dbReference type="Proteomes" id="UP000265955">
    <property type="component" value="Unassembled WGS sequence"/>
</dbReference>
<keyword evidence="5" id="KW-1185">Reference proteome</keyword>
<dbReference type="PANTHER" id="PTHR47199">
    <property type="entry name" value="PHOTOSYSTEM II STABILITY/ASSEMBLY FACTOR HCF136, CHLOROPLASTIC"/>
    <property type="match status" value="1"/>
</dbReference>
<dbReference type="Gene3D" id="2.130.10.10">
    <property type="entry name" value="YVTN repeat-like/Quinoprotein amine dehydrogenase"/>
    <property type="match status" value="1"/>
</dbReference>
<proteinExistence type="predicted"/>
<dbReference type="Pfam" id="PF14870">
    <property type="entry name" value="PSII_BNR"/>
    <property type="match status" value="2"/>
</dbReference>
<dbReference type="InterPro" id="IPR015943">
    <property type="entry name" value="WD40/YVTN_repeat-like_dom_sf"/>
</dbReference>
<dbReference type="CDD" id="cd15482">
    <property type="entry name" value="Sialidase_non-viral"/>
    <property type="match status" value="1"/>
</dbReference>
<keyword evidence="1" id="KW-0602">Photosynthesis</keyword>
<evidence type="ECO:0000259" key="3">
    <source>
        <dbReference type="Pfam" id="PF14870"/>
    </source>
</evidence>